<reference evidence="3 4" key="1">
    <citation type="submission" date="2022-12" db="EMBL/GenBank/DDBJ databases">
        <title>Chromosome-scale assembly of the Ensete ventricosum genome.</title>
        <authorList>
            <person name="Dussert Y."/>
            <person name="Stocks J."/>
            <person name="Wendawek A."/>
            <person name="Woldeyes F."/>
            <person name="Nichols R.A."/>
            <person name="Borrell J.S."/>
        </authorList>
    </citation>
    <scope>NUCLEOTIDE SEQUENCE [LARGE SCALE GENOMIC DNA]</scope>
    <source>
        <strain evidence="4">cv. Maze</strain>
        <tissue evidence="3">Seeds</tissue>
    </source>
</reference>
<dbReference type="InterPro" id="IPR053090">
    <property type="entry name" value="Centromere_KNL-2_homolog"/>
</dbReference>
<accession>A0AAV8Q4U6</accession>
<dbReference type="PANTHER" id="PTHR35311:SF1">
    <property type="entry name" value="PROTEIN EMBRYO DEFECTIVE 1674"/>
    <property type="match status" value="1"/>
</dbReference>
<dbReference type="InterPro" id="IPR015216">
    <property type="entry name" value="SANTA"/>
</dbReference>
<evidence type="ECO:0000259" key="2">
    <source>
        <dbReference type="Pfam" id="PF09133"/>
    </source>
</evidence>
<dbReference type="PANTHER" id="PTHR35311">
    <property type="entry name" value="KINETOCHORE-ASSOCIATED PROTEIN KNL-2 HOMOLOG"/>
    <property type="match status" value="1"/>
</dbReference>
<evidence type="ECO:0000313" key="3">
    <source>
        <dbReference type="EMBL" id="KAJ8466529.1"/>
    </source>
</evidence>
<name>A0AAV8Q4U6_ENSVE</name>
<feature type="region of interest" description="Disordered" evidence="1">
    <location>
        <begin position="138"/>
        <end position="157"/>
    </location>
</feature>
<protein>
    <recommendedName>
        <fullName evidence="2">SANTA domain-containing protein</fullName>
    </recommendedName>
</protein>
<gene>
    <name evidence="3" type="ORF">OPV22_029081</name>
</gene>
<feature type="domain" description="SANTA" evidence="2">
    <location>
        <begin position="39"/>
        <end position="130"/>
    </location>
</feature>
<proteinExistence type="predicted"/>
<evidence type="ECO:0000256" key="1">
    <source>
        <dbReference type="SAM" id="MobiDB-lite"/>
    </source>
</evidence>
<dbReference type="EMBL" id="JAQQAF010000008">
    <property type="protein sequence ID" value="KAJ8466529.1"/>
    <property type="molecule type" value="Genomic_DNA"/>
</dbReference>
<organism evidence="3 4">
    <name type="scientific">Ensete ventricosum</name>
    <name type="common">Abyssinian banana</name>
    <name type="synonym">Musa ensete</name>
    <dbReference type="NCBI Taxonomy" id="4639"/>
    <lineage>
        <taxon>Eukaryota</taxon>
        <taxon>Viridiplantae</taxon>
        <taxon>Streptophyta</taxon>
        <taxon>Embryophyta</taxon>
        <taxon>Tracheophyta</taxon>
        <taxon>Spermatophyta</taxon>
        <taxon>Magnoliopsida</taxon>
        <taxon>Liliopsida</taxon>
        <taxon>Zingiberales</taxon>
        <taxon>Musaceae</taxon>
        <taxon>Ensete</taxon>
    </lineage>
</organism>
<dbReference type="Pfam" id="PF09133">
    <property type="entry name" value="SANTA"/>
    <property type="match status" value="1"/>
</dbReference>
<comment type="caution">
    <text evidence="3">The sequence shown here is derived from an EMBL/GenBank/DDBJ whole genome shotgun (WGS) entry which is preliminary data.</text>
</comment>
<evidence type="ECO:0000313" key="4">
    <source>
        <dbReference type="Proteomes" id="UP001222027"/>
    </source>
</evidence>
<keyword evidence="4" id="KW-1185">Reference proteome</keyword>
<dbReference type="Proteomes" id="UP001222027">
    <property type="component" value="Unassembled WGS sequence"/>
</dbReference>
<dbReference type="AlphaFoldDB" id="A0AAV8Q4U6"/>
<sequence>MGPEEDVRSSVFLAKPSVALSSSFAPATPFIPSVDMKSVFLFDWWLIKTESGVEGKRLAVGGFTARQHATRLFSSAPIIKRNDAYTLETADGVTVVVQGMINKERTQDNGFPLEVCNHFLIGFPYNWDHYADEYSNKSSTSMSPGKLSSLDEASKDSTDRTASTFPVLLDEFPICRVLNFLTSSRDNLTTNFSDHLKNLSMSASAECEMQKSSSYLMESLGKHNMDNNDGNIVGSVSSVEHHAEVLTCSKEVEYSRKNVNEGNGYRITVSKQEMVDMRKKASSNNSRKMETCSNLFSFILVNNNSTNHLQVSVDRKLDAEGCNNPVEERSSISNSPLLQDVSHLDYGEKLGDDAAGRLCHSDKSIINDTDGLPIPTNLDNKDAYSPHVKSDVKLKISDVTGTLKARTWQEGSVGTRYVEGELNGFDHSKISKHCSTSNEGESSSDQINGMCLNTLEKIKNCNIPSLENPTTQMCSTVDIELTGDSEMDMCCQKEPLVKVIEEQERKKDSIQKQNQDCTECIGQKDFMHFSTSAEMRPLAEDKLTGKTTSTGTEEQLSTVKGHKYPFVSGTCTLVGVTLGLPASVSRSEGSKGKSVFSSKMKVKRVSKNYEVASIKLETGENKPNHLNCAEKGFRHTSEDHASVKGDIKDASTDSPAQDSTVVSQNCTFDSFKQELGVDPLKCRLQPLLLLSRAATKELEKQNDGLAVEHITMENNNHSSGSPRYSTKYAVQSDIPVMNYSSEDKSLEMIYKTLKDKMNNQDVRKVSVAEEPNKSKGSHTFMRRKMLRQASYVHQSTLTRDQAKKSFIPLSESLNFRRSRSGRLIVPPLDNGCQQIIYDADGSITGIMSAYNVLSSPIKGSKANFIVFLQHFTCLEPEGASIGNSDLRVGFPSSSLGVLIMVPR</sequence>